<evidence type="ECO:0000256" key="1">
    <source>
        <dbReference type="ARBA" id="ARBA00023125"/>
    </source>
</evidence>
<evidence type="ECO:0008006" key="3">
    <source>
        <dbReference type="Google" id="ProtNLM"/>
    </source>
</evidence>
<dbReference type="PIRSF" id="PIRSF004555">
    <property type="entry name" value="UCP004555"/>
    <property type="match status" value="1"/>
</dbReference>
<dbReference type="NCBIfam" id="TIGR00103">
    <property type="entry name" value="DNA_YbaB_EbfC"/>
    <property type="match status" value="1"/>
</dbReference>
<sequence length="103" mass="10816">MASINKLMKQAMKAQQQAQEVDAAMADRTVEASSGGGAVKVVATCKGHLKSIKIDPEAADPEDIESLEDMVMLAVNNAMEEGQKIQAEEMAKVTAGLNMPGLG</sequence>
<dbReference type="AlphaFoldDB" id="A0A381Y7X8"/>
<dbReference type="InterPro" id="IPR004401">
    <property type="entry name" value="YbaB/EbfC"/>
</dbReference>
<name>A0A381Y7X8_9ZZZZ</name>
<dbReference type="Gene3D" id="3.30.1310.10">
    <property type="entry name" value="Nucleoid-associated protein YbaB-like domain"/>
    <property type="match status" value="1"/>
</dbReference>
<dbReference type="PANTHER" id="PTHR33449">
    <property type="entry name" value="NUCLEOID-ASSOCIATED PROTEIN YBAB"/>
    <property type="match status" value="1"/>
</dbReference>
<keyword evidence="1" id="KW-0238">DNA-binding</keyword>
<dbReference type="InterPro" id="IPR036894">
    <property type="entry name" value="YbaB-like_sf"/>
</dbReference>
<proteinExistence type="inferred from homology"/>
<organism evidence="2">
    <name type="scientific">marine metagenome</name>
    <dbReference type="NCBI Taxonomy" id="408172"/>
    <lineage>
        <taxon>unclassified sequences</taxon>
        <taxon>metagenomes</taxon>
        <taxon>ecological metagenomes</taxon>
    </lineage>
</organism>
<dbReference type="GO" id="GO:0005829">
    <property type="term" value="C:cytosol"/>
    <property type="evidence" value="ECO:0007669"/>
    <property type="project" value="TreeGrafter"/>
</dbReference>
<dbReference type="EMBL" id="UINC01017604">
    <property type="protein sequence ID" value="SVA73169.1"/>
    <property type="molecule type" value="Genomic_DNA"/>
</dbReference>
<dbReference type="SUPFAM" id="SSF82607">
    <property type="entry name" value="YbaB-like"/>
    <property type="match status" value="1"/>
</dbReference>
<dbReference type="Pfam" id="PF02575">
    <property type="entry name" value="YbaB_DNA_bd"/>
    <property type="match status" value="1"/>
</dbReference>
<dbReference type="GO" id="GO:0003677">
    <property type="term" value="F:DNA binding"/>
    <property type="evidence" value="ECO:0007669"/>
    <property type="project" value="UniProtKB-KW"/>
</dbReference>
<dbReference type="HAMAP" id="MF_00274">
    <property type="entry name" value="DNA_YbaB_EbfC"/>
    <property type="match status" value="1"/>
</dbReference>
<accession>A0A381Y7X8</accession>
<evidence type="ECO:0000313" key="2">
    <source>
        <dbReference type="EMBL" id="SVA73169.1"/>
    </source>
</evidence>
<dbReference type="PANTHER" id="PTHR33449:SF1">
    <property type="entry name" value="NUCLEOID-ASSOCIATED PROTEIN YBAB"/>
    <property type="match status" value="1"/>
</dbReference>
<reference evidence="2" key="1">
    <citation type="submission" date="2018-05" db="EMBL/GenBank/DDBJ databases">
        <authorList>
            <person name="Lanie J.A."/>
            <person name="Ng W.-L."/>
            <person name="Kazmierczak K.M."/>
            <person name="Andrzejewski T.M."/>
            <person name="Davidsen T.M."/>
            <person name="Wayne K.J."/>
            <person name="Tettelin H."/>
            <person name="Glass J.I."/>
            <person name="Rusch D."/>
            <person name="Podicherti R."/>
            <person name="Tsui H.-C.T."/>
            <person name="Winkler M.E."/>
        </authorList>
    </citation>
    <scope>NUCLEOTIDE SEQUENCE</scope>
</reference>
<gene>
    <name evidence="2" type="ORF">METZ01_LOCUS126023</name>
</gene>
<protein>
    <recommendedName>
        <fullName evidence="3">Nucleoid-associated protein</fullName>
    </recommendedName>
</protein>